<evidence type="ECO:0000313" key="1">
    <source>
        <dbReference type="EMBL" id="SVB29895.1"/>
    </source>
</evidence>
<evidence type="ECO:0008006" key="2">
    <source>
        <dbReference type="Google" id="ProtNLM"/>
    </source>
</evidence>
<dbReference type="PANTHER" id="PTHR37946">
    <property type="entry name" value="SLL1969 PROTEIN"/>
    <property type="match status" value="1"/>
</dbReference>
<dbReference type="PANTHER" id="PTHR37946:SF1">
    <property type="entry name" value="SLL1969 PROTEIN"/>
    <property type="match status" value="1"/>
</dbReference>
<proteinExistence type="predicted"/>
<name>A0A382CUY9_9ZZZZ</name>
<dbReference type="Gene3D" id="3.40.50.1820">
    <property type="entry name" value="alpha/beta hydrolase"/>
    <property type="match status" value="1"/>
</dbReference>
<organism evidence="1">
    <name type="scientific">marine metagenome</name>
    <dbReference type="NCBI Taxonomy" id="408172"/>
    <lineage>
        <taxon>unclassified sequences</taxon>
        <taxon>metagenomes</taxon>
        <taxon>ecological metagenomes</taxon>
    </lineage>
</organism>
<dbReference type="InterPro" id="IPR029058">
    <property type="entry name" value="AB_hydrolase_fold"/>
</dbReference>
<protein>
    <recommendedName>
        <fullName evidence="2">AB hydrolase-1 domain-containing protein</fullName>
    </recommendedName>
</protein>
<dbReference type="EMBL" id="UINC01036241">
    <property type="protein sequence ID" value="SVB29895.1"/>
    <property type="molecule type" value="Genomic_DNA"/>
</dbReference>
<dbReference type="AlphaFoldDB" id="A0A382CUY9"/>
<accession>A0A382CUY9</accession>
<feature type="non-terminal residue" evidence="1">
    <location>
        <position position="147"/>
    </location>
</feature>
<reference evidence="1" key="1">
    <citation type="submission" date="2018-05" db="EMBL/GenBank/DDBJ databases">
        <authorList>
            <person name="Lanie J.A."/>
            <person name="Ng W.-L."/>
            <person name="Kazmierczak K.M."/>
            <person name="Andrzejewski T.M."/>
            <person name="Davidsen T.M."/>
            <person name="Wayne K.J."/>
            <person name="Tettelin H."/>
            <person name="Glass J.I."/>
            <person name="Rusch D."/>
            <person name="Podicherti R."/>
            <person name="Tsui H.-C.T."/>
            <person name="Winkler M.E."/>
        </authorList>
    </citation>
    <scope>NUCLEOTIDE SEQUENCE</scope>
</reference>
<feature type="non-terminal residue" evidence="1">
    <location>
        <position position="1"/>
    </location>
</feature>
<gene>
    <name evidence="1" type="ORF">METZ01_LOCUS182749</name>
</gene>
<sequence>VHGVLMPGWEMLLLRQRLQRNGFNCCLFRYSSRRRSPAENAAHLEKVLQGSARGNPLHFVAHSLGGIVLAHLFAGDRWTADGRVVLLGSPLAGSCTARQLDRFRCGRWLLGRSLEGGLAGGGPEWPAGRETLVIAGNRGPGVGQLLT</sequence>
<dbReference type="SUPFAM" id="SSF53474">
    <property type="entry name" value="alpha/beta-Hydrolases"/>
    <property type="match status" value="1"/>
</dbReference>